<dbReference type="OrthoDB" id="269872at2759"/>
<sequence length="369" mass="42537">MSLFSPWLQQVSRARPGQLNAELEAKTADLVRQAEEVMRDQQEILSRPVSTQAKSYEEDNCHLRNVLFPEEPTLTLVHIKQPNKKKSSPMPTARNRSHSGSKERRTTLSEKLRNTEIQAADDVAIPEDYTDFSLAKTISKIEGKLEEGNLPDNLDDDILPCVGSKIGVEAQIRFLKAKLRVMQEELDNVVCECSKKDDENRNLNSQLKDTEEERSRLQRTVGVQQSQIEKYKILSEEANRKSEGLQQQLTAVEKELENLKRVQKQASTSQSATEVRLNRALEEAERYRMELNKLKQNNKDIANQELKKFEELKIQNKRLEKQKGELMAGFKKQLKLIDILKRQKMHIEAAKMLSFTEEEFMKALEWGSS</sequence>
<feature type="coiled-coil region" evidence="1">
    <location>
        <begin position="165"/>
        <end position="329"/>
    </location>
</feature>
<dbReference type="GeneID" id="102387574"/>
<proteinExistence type="predicted"/>
<dbReference type="Proteomes" id="UP000189705">
    <property type="component" value="Unplaced"/>
</dbReference>
<evidence type="ECO:0000256" key="2">
    <source>
        <dbReference type="SAM" id="MobiDB-lite"/>
    </source>
</evidence>
<organism evidence="3 4">
    <name type="scientific">Alligator sinensis</name>
    <name type="common">Chinese alligator</name>
    <dbReference type="NCBI Taxonomy" id="38654"/>
    <lineage>
        <taxon>Eukaryota</taxon>
        <taxon>Metazoa</taxon>
        <taxon>Chordata</taxon>
        <taxon>Craniata</taxon>
        <taxon>Vertebrata</taxon>
        <taxon>Euteleostomi</taxon>
        <taxon>Archelosauria</taxon>
        <taxon>Archosauria</taxon>
        <taxon>Crocodylia</taxon>
        <taxon>Alligatoridae</taxon>
        <taxon>Alligatorinae</taxon>
        <taxon>Alligator</taxon>
    </lineage>
</organism>
<dbReference type="PANTHER" id="PTHR23313:SF0">
    <property type="entry name" value="TESTIS-EXPRESSED PROTEIN 9"/>
    <property type="match status" value="1"/>
</dbReference>
<evidence type="ECO:0000256" key="1">
    <source>
        <dbReference type="SAM" id="Coils"/>
    </source>
</evidence>
<dbReference type="InParanoid" id="A0A1U7RS76"/>
<dbReference type="AlphaFoldDB" id="A0A1U7RS76"/>
<dbReference type="Gene3D" id="1.10.287.1490">
    <property type="match status" value="1"/>
</dbReference>
<feature type="region of interest" description="Disordered" evidence="2">
    <location>
        <begin position="80"/>
        <end position="111"/>
    </location>
</feature>
<keyword evidence="1" id="KW-0175">Coiled coil</keyword>
<name>A0A1U7RS76_ALLSI</name>
<reference evidence="4" key="1">
    <citation type="submission" date="2025-08" db="UniProtKB">
        <authorList>
            <consortium name="RefSeq"/>
        </authorList>
    </citation>
    <scope>IDENTIFICATION</scope>
</reference>
<protein>
    <submittedName>
        <fullName evidence="4">Testis-expressed protein 9 isoform X1</fullName>
    </submittedName>
</protein>
<feature type="compositionally biased region" description="Basic and acidic residues" evidence="2">
    <location>
        <begin position="100"/>
        <end position="111"/>
    </location>
</feature>
<dbReference type="PANTHER" id="PTHR23313">
    <property type="entry name" value="TSEC1-RELATED"/>
    <property type="match status" value="1"/>
</dbReference>
<dbReference type="eggNOG" id="ENOG502QPKV">
    <property type="taxonomic scope" value="Eukaryota"/>
</dbReference>
<dbReference type="STRING" id="38654.A0A1U7RS76"/>
<accession>A0A1U7RS76</accession>
<evidence type="ECO:0000313" key="3">
    <source>
        <dbReference type="Proteomes" id="UP000189705"/>
    </source>
</evidence>
<dbReference type="CTD" id="374618"/>
<dbReference type="RefSeq" id="XP_006018035.1">
    <property type="nucleotide sequence ID" value="XM_006017973.3"/>
</dbReference>
<evidence type="ECO:0000313" key="4">
    <source>
        <dbReference type="RefSeq" id="XP_006018035.1"/>
    </source>
</evidence>
<gene>
    <name evidence="4" type="primary">TEX9</name>
</gene>
<dbReference type="KEGG" id="asn:102387574"/>
<keyword evidence="3" id="KW-1185">Reference proteome</keyword>